<reference evidence="2" key="1">
    <citation type="submission" date="2014-02" db="EMBL/GenBank/DDBJ databases">
        <title>Expanding our view of genomic diversity in Candidatus Accumulibacter clades.</title>
        <authorList>
            <person name="Skennerton C.T."/>
            <person name="Barr J.J."/>
            <person name="Slater F.R."/>
            <person name="Bond P.L."/>
            <person name="Tyson G.W."/>
        </authorList>
    </citation>
    <scope>NUCLEOTIDE SEQUENCE [LARGE SCALE GENOMIC DNA]</scope>
</reference>
<dbReference type="STRING" id="1454001.AW08_00358"/>
<evidence type="ECO:0000313" key="2">
    <source>
        <dbReference type="EMBL" id="EXI69151.1"/>
    </source>
</evidence>
<proteinExistence type="predicted"/>
<dbReference type="EMBL" id="JFAX01000002">
    <property type="protein sequence ID" value="EXI69151.1"/>
    <property type="molecule type" value="Genomic_DNA"/>
</dbReference>
<comment type="caution">
    <text evidence="2">The sequence shown here is derived from an EMBL/GenBank/DDBJ whole genome shotgun (WGS) entry which is preliminary data.</text>
</comment>
<feature type="region of interest" description="Disordered" evidence="1">
    <location>
        <begin position="256"/>
        <end position="296"/>
    </location>
</feature>
<keyword evidence="3" id="KW-1185">Reference proteome</keyword>
<sequence length="410" mass="45931">MSTALSGIAIDAACRLTAGKAQYQTPTVVTSPQSPHVGPDFAGPFSTPEPGPNPAIEVKQEWTAMRIDARRDLLADVAIAVLDTIASFNPRTASGAREALAAVIAFKDRLIGLLEEGTWTISQDWSFDFKIEGSHCCIVQPTLMARAWKNDAYFKWDVRLETRLNGASVVAEDHSRDETRALSVIGLAPEPVFASVAQPGVNTVTQSITANVRFQGYMDEFRDTLAALERAVSFLGEQIQKIWEWFSERLDEIMSDDSKTDQEKQEEERRVEQERLRRERRAAERGAELAEQAKPSATSAINRLRTHIAYFDVDYSRVRVTGVSGSVEQNQGMIDRNQRNASAESRIKDGEQRLRDALELPPAGTRGELPLRGIDERLRQELAVWSYREVLSHQLAIRRLVFERLPHGED</sequence>
<dbReference type="Proteomes" id="UP000020218">
    <property type="component" value="Unassembled WGS sequence"/>
</dbReference>
<dbReference type="AlphaFoldDB" id="A0A011N2N2"/>
<accession>A0A011N2N2</accession>
<gene>
    <name evidence="2" type="ORF">AW08_00358</name>
</gene>
<name>A0A011N2N2_9PROT</name>
<evidence type="ECO:0000313" key="3">
    <source>
        <dbReference type="Proteomes" id="UP000020218"/>
    </source>
</evidence>
<feature type="compositionally biased region" description="Basic and acidic residues" evidence="1">
    <location>
        <begin position="256"/>
        <end position="288"/>
    </location>
</feature>
<protein>
    <submittedName>
        <fullName evidence="2">Uncharacterized protein</fullName>
    </submittedName>
</protein>
<organism evidence="2 3">
    <name type="scientific">Candidatus Accumulibacter adjunctus</name>
    <dbReference type="NCBI Taxonomy" id="1454001"/>
    <lineage>
        <taxon>Bacteria</taxon>
        <taxon>Pseudomonadati</taxon>
        <taxon>Pseudomonadota</taxon>
        <taxon>Betaproteobacteria</taxon>
        <taxon>Candidatus Accumulibacter</taxon>
    </lineage>
</organism>
<dbReference type="PATRIC" id="fig|1454001.3.peg.358"/>
<evidence type="ECO:0000256" key="1">
    <source>
        <dbReference type="SAM" id="MobiDB-lite"/>
    </source>
</evidence>